<organism evidence="5">
    <name type="scientific">Streptococcus anginosus</name>
    <dbReference type="NCBI Taxonomy" id="1328"/>
    <lineage>
        <taxon>Bacteria</taxon>
        <taxon>Bacillati</taxon>
        <taxon>Bacillota</taxon>
        <taxon>Bacilli</taxon>
        <taxon>Lactobacillales</taxon>
        <taxon>Streptococcaceae</taxon>
        <taxon>Streptococcus</taxon>
        <taxon>Streptococcus anginosus group</taxon>
    </lineage>
</organism>
<keyword evidence="2" id="KW-0680">Restriction system</keyword>
<comment type="similarity">
    <text evidence="1">Belongs to the type-I restriction system S methylase family.</text>
</comment>
<dbReference type="GO" id="GO:0009307">
    <property type="term" value="P:DNA restriction-modification system"/>
    <property type="evidence" value="ECO:0007669"/>
    <property type="project" value="UniProtKB-KW"/>
</dbReference>
<dbReference type="GO" id="GO:0004519">
    <property type="term" value="F:endonuclease activity"/>
    <property type="evidence" value="ECO:0007669"/>
    <property type="project" value="UniProtKB-KW"/>
</dbReference>
<keyword evidence="5" id="KW-0540">Nuclease</keyword>
<evidence type="ECO:0000256" key="1">
    <source>
        <dbReference type="ARBA" id="ARBA00010923"/>
    </source>
</evidence>
<name>A0A6G4MZ78_STRAP</name>
<dbReference type="GO" id="GO:0003677">
    <property type="term" value="F:DNA binding"/>
    <property type="evidence" value="ECO:0007669"/>
    <property type="project" value="UniProtKB-KW"/>
</dbReference>
<dbReference type="Pfam" id="PF01420">
    <property type="entry name" value="Methylase_S"/>
    <property type="match status" value="2"/>
</dbReference>
<dbReference type="Gene3D" id="3.90.220.20">
    <property type="entry name" value="DNA methylase specificity domains"/>
    <property type="match status" value="2"/>
</dbReference>
<comment type="caution">
    <text evidence="5">The sequence shown here is derived from an EMBL/GenBank/DDBJ whole genome shotgun (WGS) entry which is preliminary data.</text>
</comment>
<dbReference type="RefSeq" id="WP_070654290.1">
    <property type="nucleotide sequence ID" value="NZ_CP118078.1"/>
</dbReference>
<dbReference type="AlphaFoldDB" id="A0A6G4MZ78"/>
<dbReference type="InterPro" id="IPR000055">
    <property type="entry name" value="Restrct_endonuc_typeI_TRD"/>
</dbReference>
<gene>
    <name evidence="5" type="ORF">G5T13_06390</name>
</gene>
<evidence type="ECO:0000256" key="2">
    <source>
        <dbReference type="ARBA" id="ARBA00022747"/>
    </source>
</evidence>
<keyword evidence="3" id="KW-0238">DNA-binding</keyword>
<feature type="domain" description="Type I restriction modification DNA specificity" evidence="4">
    <location>
        <begin position="7"/>
        <end position="162"/>
    </location>
</feature>
<evidence type="ECO:0000259" key="4">
    <source>
        <dbReference type="Pfam" id="PF01420"/>
    </source>
</evidence>
<keyword evidence="5" id="KW-0378">Hydrolase</keyword>
<accession>A0A6G4MZ78</accession>
<protein>
    <submittedName>
        <fullName evidence="5">Type I restriction endonuclease subunit S</fullName>
    </submittedName>
</protein>
<dbReference type="EMBL" id="JAAJBG010000010">
    <property type="protein sequence ID" value="NGG16244.1"/>
    <property type="molecule type" value="Genomic_DNA"/>
</dbReference>
<dbReference type="SUPFAM" id="SSF116734">
    <property type="entry name" value="DNA methylase specificity domain"/>
    <property type="match status" value="1"/>
</dbReference>
<evidence type="ECO:0000313" key="5">
    <source>
        <dbReference type="EMBL" id="NGG16244.1"/>
    </source>
</evidence>
<keyword evidence="5" id="KW-0255">Endonuclease</keyword>
<reference evidence="5" key="1">
    <citation type="submission" date="2020-02" db="EMBL/GenBank/DDBJ databases">
        <title>Antibiotic resistance/susceptibility profiles of lactic acid-producing cocci isolated from the human vagina, and analysis of the genetic basis of atypical resistances.</title>
        <authorList>
            <person name="Sirichoat A."/>
            <person name="Florez A.B."/>
            <person name="Vazquez L."/>
            <person name="Buppasiri P."/>
            <person name="Panya M."/>
            <person name="Lulitanond V."/>
            <person name="Mayo B."/>
        </authorList>
    </citation>
    <scope>NUCLEOTIDE SEQUENCE</scope>
    <source>
        <strain evidence="5">VA01-10AN</strain>
    </source>
</reference>
<proteinExistence type="inferred from homology"/>
<dbReference type="InterPro" id="IPR044946">
    <property type="entry name" value="Restrct_endonuc_typeI_TRD_sf"/>
</dbReference>
<evidence type="ECO:0000256" key="3">
    <source>
        <dbReference type="ARBA" id="ARBA00023125"/>
    </source>
</evidence>
<feature type="domain" description="Type I restriction modification DNA specificity" evidence="4">
    <location>
        <begin position="184"/>
        <end position="341"/>
    </location>
</feature>
<sequence length="344" mass="39775">MKKIKIDDWKPFEIEKLFTVKRPKSRSVKKYNEGEIPFVSSGNYNNGVDSYREPIDDEDLDKGNCITVSPVDGSTFYQPKDFLGRGGGGSSIMLLYNDNLNKFNGLFIASVIRESLKIKYQYNDMGSSDSIKKENILLPALDDETPDWNFMEEAMKRLETRERESTSNLTSYLNNAKLNKVDTSKWKEFIVGDLFENIKKPDVLHAREVVEDENGIPYVVRTKFNNGIKYRVTETKKMTPSPKGVISFGAENASFFYQKENFVSGRDIYYIDTRHLSEKACLFLVSCLDTLTDKYSYSYGLFPDLLKKEKIKLPVDVHGNPDWDYMEKYIEKIKENCNREIHCV</sequence>